<reference evidence="1" key="1">
    <citation type="journal article" date="2023" name="IScience">
        <title>Live-bearing cockroach genome reveals convergent evolutionary mechanisms linked to viviparity in insects and beyond.</title>
        <authorList>
            <person name="Fouks B."/>
            <person name="Harrison M.C."/>
            <person name="Mikhailova A.A."/>
            <person name="Marchal E."/>
            <person name="English S."/>
            <person name="Carruthers M."/>
            <person name="Jennings E.C."/>
            <person name="Chiamaka E.L."/>
            <person name="Frigard R.A."/>
            <person name="Pippel M."/>
            <person name="Attardo G.M."/>
            <person name="Benoit J.B."/>
            <person name="Bornberg-Bauer E."/>
            <person name="Tobe S.S."/>
        </authorList>
    </citation>
    <scope>NUCLEOTIDE SEQUENCE</scope>
    <source>
        <strain evidence="1">Stay&amp;Tobe</strain>
    </source>
</reference>
<dbReference type="Proteomes" id="UP001233999">
    <property type="component" value="Unassembled WGS sequence"/>
</dbReference>
<feature type="non-terminal residue" evidence="1">
    <location>
        <position position="54"/>
    </location>
</feature>
<reference evidence="1" key="2">
    <citation type="submission" date="2023-05" db="EMBL/GenBank/DDBJ databases">
        <authorList>
            <person name="Fouks B."/>
        </authorList>
    </citation>
    <scope>NUCLEOTIDE SEQUENCE</scope>
    <source>
        <strain evidence="1">Stay&amp;Tobe</strain>
        <tissue evidence="1">Testes</tissue>
    </source>
</reference>
<keyword evidence="2" id="KW-1185">Reference proteome</keyword>
<accession>A0AAD7ZUQ2</accession>
<evidence type="ECO:0000313" key="2">
    <source>
        <dbReference type="Proteomes" id="UP001233999"/>
    </source>
</evidence>
<proteinExistence type="predicted"/>
<feature type="non-terminal residue" evidence="1">
    <location>
        <position position="1"/>
    </location>
</feature>
<name>A0AAD7ZUQ2_DIPPU</name>
<dbReference type="AlphaFoldDB" id="A0AAD7ZUQ2"/>
<protein>
    <submittedName>
        <fullName evidence="1">Uncharacterized protein</fullName>
    </submittedName>
</protein>
<dbReference type="EMBL" id="JASPKZ010006817">
    <property type="protein sequence ID" value="KAJ9586995.1"/>
    <property type="molecule type" value="Genomic_DNA"/>
</dbReference>
<gene>
    <name evidence="1" type="ORF">L9F63_019413</name>
</gene>
<organism evidence="1 2">
    <name type="scientific">Diploptera punctata</name>
    <name type="common">Pacific beetle cockroach</name>
    <dbReference type="NCBI Taxonomy" id="6984"/>
    <lineage>
        <taxon>Eukaryota</taxon>
        <taxon>Metazoa</taxon>
        <taxon>Ecdysozoa</taxon>
        <taxon>Arthropoda</taxon>
        <taxon>Hexapoda</taxon>
        <taxon>Insecta</taxon>
        <taxon>Pterygota</taxon>
        <taxon>Neoptera</taxon>
        <taxon>Polyneoptera</taxon>
        <taxon>Dictyoptera</taxon>
        <taxon>Blattodea</taxon>
        <taxon>Blaberoidea</taxon>
        <taxon>Blaberidae</taxon>
        <taxon>Diplopterinae</taxon>
        <taxon>Diploptera</taxon>
    </lineage>
</organism>
<evidence type="ECO:0000313" key="1">
    <source>
        <dbReference type="EMBL" id="KAJ9586995.1"/>
    </source>
</evidence>
<comment type="caution">
    <text evidence="1">The sequence shown here is derived from an EMBL/GenBank/DDBJ whole genome shotgun (WGS) entry which is preliminary data.</text>
</comment>
<sequence>GIRICIPASLKIYTFRSFVQCTDMTHHSCNCTLFHHAGNANTIIAVLRILFQNA</sequence>